<evidence type="ECO:0000313" key="1">
    <source>
        <dbReference type="EMBL" id="KAL2732987.1"/>
    </source>
</evidence>
<keyword evidence="2" id="KW-1185">Reference proteome</keyword>
<evidence type="ECO:0000313" key="2">
    <source>
        <dbReference type="Proteomes" id="UP001607303"/>
    </source>
</evidence>
<sequence>MKYNKLIESTINGLPFSCICMMNLTLNCYIISQTFKNIECDWLFYTNGYMKSFSIKETHTIIGPNCGSLFDDLTLVYPIIIK</sequence>
<reference evidence="1 2" key="1">
    <citation type="journal article" date="2024" name="Ann. Entomol. Soc. Am.">
        <title>Genomic analyses of the southern and eastern yellowjacket wasps (Hymenoptera: Vespidae) reveal evolutionary signatures of social life.</title>
        <authorList>
            <person name="Catto M.A."/>
            <person name="Caine P.B."/>
            <person name="Orr S.E."/>
            <person name="Hunt B.G."/>
            <person name="Goodisman M.A.D."/>
        </authorList>
    </citation>
    <scope>NUCLEOTIDE SEQUENCE [LARGE SCALE GENOMIC DNA]</scope>
    <source>
        <strain evidence="1">232</strain>
        <tissue evidence="1">Head and thorax</tissue>
    </source>
</reference>
<accession>A0ABD2BJN8</accession>
<dbReference type="Proteomes" id="UP001607303">
    <property type="component" value="Unassembled WGS sequence"/>
</dbReference>
<protein>
    <submittedName>
        <fullName evidence="1">Uncharacterized protein</fullName>
    </submittedName>
</protein>
<organism evidence="1 2">
    <name type="scientific">Vespula maculifrons</name>
    <name type="common">Eastern yellow jacket</name>
    <name type="synonym">Wasp</name>
    <dbReference type="NCBI Taxonomy" id="7453"/>
    <lineage>
        <taxon>Eukaryota</taxon>
        <taxon>Metazoa</taxon>
        <taxon>Ecdysozoa</taxon>
        <taxon>Arthropoda</taxon>
        <taxon>Hexapoda</taxon>
        <taxon>Insecta</taxon>
        <taxon>Pterygota</taxon>
        <taxon>Neoptera</taxon>
        <taxon>Endopterygota</taxon>
        <taxon>Hymenoptera</taxon>
        <taxon>Apocrita</taxon>
        <taxon>Aculeata</taxon>
        <taxon>Vespoidea</taxon>
        <taxon>Vespidae</taxon>
        <taxon>Vespinae</taxon>
        <taxon>Vespula</taxon>
    </lineage>
</organism>
<dbReference type="EMBL" id="JAYRBN010000075">
    <property type="protein sequence ID" value="KAL2732987.1"/>
    <property type="molecule type" value="Genomic_DNA"/>
</dbReference>
<gene>
    <name evidence="1" type="ORF">V1477_015228</name>
</gene>
<dbReference type="AlphaFoldDB" id="A0ABD2BJN8"/>
<proteinExistence type="predicted"/>
<name>A0ABD2BJN8_VESMC</name>
<comment type="caution">
    <text evidence="1">The sequence shown here is derived from an EMBL/GenBank/DDBJ whole genome shotgun (WGS) entry which is preliminary data.</text>
</comment>